<accession>A0A1S6IWM3</accession>
<dbReference type="Proteomes" id="UP000189464">
    <property type="component" value="Chromosome"/>
</dbReference>
<dbReference type="AlphaFoldDB" id="A0A1S6IWM3"/>
<name>A0A1S6IWM3_9FIRM</name>
<dbReference type="RefSeq" id="WP_077714238.1">
    <property type="nucleotide sequence ID" value="NZ_CP019698.1"/>
</dbReference>
<sequence length="203" mass="23290">MAEKNNVISFEKELFMKNCDIFIDIAKIFGEMLQVGEATFSFDHSEAALTLNPSPKFEGDLARFSQEKIKSVTEEIVEIALLLLNNQEQQMLNQAREEGKTNESILQKKIDVVKQHIISDKLQNAFHFYRTCIGYVLEQFAAQRIVKAASPNYPAQETILLKLVVKDNMDEINKQAVFFEVYEDQLDEIIAVLTDLKNQNKPK</sequence>
<protein>
    <submittedName>
        <fullName evidence="1">Uncharacterized protein</fullName>
    </submittedName>
</protein>
<proteinExistence type="predicted"/>
<dbReference type="EMBL" id="CP019698">
    <property type="protein sequence ID" value="AQS59169.1"/>
    <property type="molecule type" value="Genomic_DNA"/>
</dbReference>
<keyword evidence="2" id="KW-1185">Reference proteome</keyword>
<dbReference type="KEGG" id="dfg:B0537_08805"/>
<gene>
    <name evidence="1" type="ORF">B0537_08805</name>
</gene>
<organism evidence="1 2">
    <name type="scientific">Desulforamulus ferrireducens</name>
    <dbReference type="NCBI Taxonomy" id="1833852"/>
    <lineage>
        <taxon>Bacteria</taxon>
        <taxon>Bacillati</taxon>
        <taxon>Bacillota</taxon>
        <taxon>Clostridia</taxon>
        <taxon>Eubacteriales</taxon>
        <taxon>Peptococcaceae</taxon>
        <taxon>Desulforamulus</taxon>
    </lineage>
</organism>
<reference evidence="1 2" key="1">
    <citation type="journal article" date="2016" name="Int. J. Syst. Evol. Microbiol.">
        <title>Desulfotomaculum ferrireducens sp. nov., a moderately thermophilic sulfate-reducing and dissimilatory Fe(III)-reducing bacterium isolated from compost.</title>
        <authorList>
            <person name="Yang G."/>
            <person name="Guo J."/>
            <person name="Zhuang L."/>
            <person name="Yuan Y."/>
            <person name="Zhou S."/>
        </authorList>
    </citation>
    <scope>NUCLEOTIDE SEQUENCE [LARGE SCALE GENOMIC DNA]</scope>
    <source>
        <strain evidence="1 2">GSS09</strain>
    </source>
</reference>
<dbReference type="OrthoDB" id="1786251at2"/>
<evidence type="ECO:0000313" key="2">
    <source>
        <dbReference type="Proteomes" id="UP000189464"/>
    </source>
</evidence>
<evidence type="ECO:0000313" key="1">
    <source>
        <dbReference type="EMBL" id="AQS59169.1"/>
    </source>
</evidence>